<dbReference type="InterPro" id="IPR000961">
    <property type="entry name" value="AGC-kinase_C"/>
</dbReference>
<evidence type="ECO:0000313" key="9">
    <source>
        <dbReference type="EMBL" id="VUZ39214.1"/>
    </source>
</evidence>
<evidence type="ECO:0000259" key="6">
    <source>
        <dbReference type="PROSITE" id="PS50011"/>
    </source>
</evidence>
<feature type="domain" description="Protein kinase" evidence="6">
    <location>
        <begin position="6"/>
        <end position="268"/>
    </location>
</feature>
<dbReference type="STRING" id="6216.A0A0R3STQ8"/>
<dbReference type="WBParaSite" id="HDID_0000881701-mRNA-1">
    <property type="protein sequence ID" value="HDID_0000881701-mRNA-1"/>
    <property type="gene ID" value="HDID_0000881701"/>
</dbReference>
<evidence type="ECO:0000256" key="4">
    <source>
        <dbReference type="ARBA" id="ARBA00022777"/>
    </source>
</evidence>
<keyword evidence="11" id="KW-1185">Reference proteome</keyword>
<dbReference type="InterPro" id="IPR011009">
    <property type="entry name" value="Kinase-like_dom_sf"/>
</dbReference>
<dbReference type="InterPro" id="IPR008271">
    <property type="entry name" value="Ser/Thr_kinase_AS"/>
</dbReference>
<evidence type="ECO:0000256" key="3">
    <source>
        <dbReference type="ARBA" id="ARBA00022741"/>
    </source>
</evidence>
<dbReference type="Gene3D" id="3.30.200.20">
    <property type="entry name" value="Phosphorylase Kinase, domain 1"/>
    <property type="match status" value="1"/>
</dbReference>
<evidence type="ECO:0000313" key="10">
    <source>
        <dbReference type="Proteomes" id="UP000274504"/>
    </source>
</evidence>
<feature type="domain" description="AGC-kinase C-terminal" evidence="7">
    <location>
        <begin position="269"/>
        <end position="366"/>
    </location>
</feature>
<dbReference type="PANTHER" id="PTHR24351">
    <property type="entry name" value="RIBOSOMAL PROTEIN S6 KINASE"/>
    <property type="match status" value="1"/>
</dbReference>
<dbReference type="Pfam" id="PF00069">
    <property type="entry name" value="Pkinase"/>
    <property type="match status" value="1"/>
</dbReference>
<evidence type="ECO:0000256" key="1">
    <source>
        <dbReference type="ARBA" id="ARBA00022527"/>
    </source>
</evidence>
<dbReference type="AlphaFoldDB" id="A0A0R3STQ8"/>
<dbReference type="GO" id="GO:0004674">
    <property type="term" value="F:protein serine/threonine kinase activity"/>
    <property type="evidence" value="ECO:0007669"/>
    <property type="project" value="UniProtKB-KW"/>
</dbReference>
<dbReference type="Proteomes" id="UP000321570">
    <property type="component" value="Unassembled WGS sequence"/>
</dbReference>
<evidence type="ECO:0000313" key="8">
    <source>
        <dbReference type="EMBL" id="VDL61133.1"/>
    </source>
</evidence>
<dbReference type="Gene3D" id="1.10.510.10">
    <property type="entry name" value="Transferase(Phosphotransferase) domain 1"/>
    <property type="match status" value="1"/>
</dbReference>
<accession>A0A0R3STQ8</accession>
<reference evidence="8 10" key="2">
    <citation type="submission" date="2018-11" db="EMBL/GenBank/DDBJ databases">
        <authorList>
            <consortium name="Pathogen Informatics"/>
        </authorList>
    </citation>
    <scope>NUCLEOTIDE SEQUENCE [LARGE SCALE GENOMIC DNA]</scope>
</reference>
<dbReference type="InterPro" id="IPR000719">
    <property type="entry name" value="Prot_kinase_dom"/>
</dbReference>
<dbReference type="SMART" id="SM00220">
    <property type="entry name" value="S_TKc"/>
    <property type="match status" value="1"/>
</dbReference>
<evidence type="ECO:0000256" key="5">
    <source>
        <dbReference type="ARBA" id="ARBA00022840"/>
    </source>
</evidence>
<evidence type="ECO:0000313" key="11">
    <source>
        <dbReference type="Proteomes" id="UP000321570"/>
    </source>
</evidence>
<proteinExistence type="predicted"/>
<keyword evidence="3" id="KW-0547">Nucleotide-binding</keyword>
<dbReference type="PROSITE" id="PS00108">
    <property type="entry name" value="PROTEIN_KINASE_ST"/>
    <property type="match status" value="1"/>
</dbReference>
<evidence type="ECO:0000313" key="12">
    <source>
        <dbReference type="WBParaSite" id="HDID_0000881701-mRNA-1"/>
    </source>
</evidence>
<protein>
    <submittedName>
        <fullName evidence="12">Protein kinase domain-containing protein</fullName>
    </submittedName>
</protein>
<gene>
    <name evidence="8" type="ORF">HDID_LOCUS8815</name>
    <name evidence="9" type="ORF">WMSIL1_LOCUS457</name>
</gene>
<keyword evidence="2" id="KW-0808">Transferase</keyword>
<sequence>MQANEFVVEKFIAKGKFSLVYEVTRNGNANEGHKYALKRSFLKNKGTIIRALQERKVLEKISTAGGTNKSPFLPILSSAFWMGTSVAMVMTAGCGMDLSELMLSHHPMSESSARFYCAEILCGIEYLHALKIVHVDLKPENVLITTSGHVMITDFDHCLDISSGPSHHPETIAGTVYYKAPEVANRQLIDEKADIWSWASILVELIDDCVRDEELSRDKLNMLAKTGKVTMNHFKSYSYELQDLVAACFNIYPRLRPGVSEVKMHPFFRTTDWNDVVACRIEPPIKLTVSDFRFAKTENHFKTSDPQILNNLYESEMINLDDEIQNSDGTYTYGKYEQDSEDPMNANLTENDLRDLFADFNFENPQ</sequence>
<dbReference type="Proteomes" id="UP000274504">
    <property type="component" value="Unassembled WGS sequence"/>
</dbReference>
<keyword evidence="1" id="KW-0723">Serine/threonine-protein kinase</keyword>
<dbReference type="PROSITE" id="PS50011">
    <property type="entry name" value="PROTEIN_KINASE_DOM"/>
    <property type="match status" value="1"/>
</dbReference>
<dbReference type="EMBL" id="CABIJS010000011">
    <property type="protein sequence ID" value="VUZ39214.1"/>
    <property type="molecule type" value="Genomic_DNA"/>
</dbReference>
<keyword evidence="5" id="KW-0067">ATP-binding</keyword>
<reference evidence="9 11" key="3">
    <citation type="submission" date="2019-07" db="EMBL/GenBank/DDBJ databases">
        <authorList>
            <person name="Jastrzebski P J."/>
            <person name="Paukszto L."/>
            <person name="Jastrzebski P J."/>
        </authorList>
    </citation>
    <scope>NUCLEOTIDE SEQUENCE [LARGE SCALE GENOMIC DNA]</scope>
    <source>
        <strain evidence="9 11">WMS-il1</strain>
    </source>
</reference>
<reference evidence="12" key="1">
    <citation type="submission" date="2017-02" db="UniProtKB">
        <authorList>
            <consortium name="WormBaseParasite"/>
        </authorList>
    </citation>
    <scope>IDENTIFICATION</scope>
</reference>
<name>A0A0R3STQ8_HYMDI</name>
<evidence type="ECO:0000259" key="7">
    <source>
        <dbReference type="PROSITE" id="PS51285"/>
    </source>
</evidence>
<keyword evidence="4" id="KW-0418">Kinase</keyword>
<dbReference type="OrthoDB" id="4062651at2759"/>
<dbReference type="PROSITE" id="PS51285">
    <property type="entry name" value="AGC_KINASE_CTER"/>
    <property type="match status" value="1"/>
</dbReference>
<dbReference type="EMBL" id="UYSG01011149">
    <property type="protein sequence ID" value="VDL61133.1"/>
    <property type="molecule type" value="Genomic_DNA"/>
</dbReference>
<dbReference type="SUPFAM" id="SSF56112">
    <property type="entry name" value="Protein kinase-like (PK-like)"/>
    <property type="match status" value="1"/>
</dbReference>
<organism evidence="12">
    <name type="scientific">Hymenolepis diminuta</name>
    <name type="common">Rat tapeworm</name>
    <dbReference type="NCBI Taxonomy" id="6216"/>
    <lineage>
        <taxon>Eukaryota</taxon>
        <taxon>Metazoa</taxon>
        <taxon>Spiralia</taxon>
        <taxon>Lophotrochozoa</taxon>
        <taxon>Platyhelminthes</taxon>
        <taxon>Cestoda</taxon>
        <taxon>Eucestoda</taxon>
        <taxon>Cyclophyllidea</taxon>
        <taxon>Hymenolepididae</taxon>
        <taxon>Hymenolepis</taxon>
    </lineage>
</organism>
<dbReference type="GO" id="GO:0005524">
    <property type="term" value="F:ATP binding"/>
    <property type="evidence" value="ECO:0007669"/>
    <property type="project" value="UniProtKB-KW"/>
</dbReference>
<evidence type="ECO:0000256" key="2">
    <source>
        <dbReference type="ARBA" id="ARBA00022679"/>
    </source>
</evidence>